<feature type="region of interest" description="Disordered" evidence="1">
    <location>
        <begin position="1"/>
        <end position="44"/>
    </location>
</feature>
<accession>A0ABU7XM58</accession>
<gene>
    <name evidence="2" type="ORF">V3H18_16525</name>
</gene>
<reference evidence="2 3" key="1">
    <citation type="submission" date="2024-02" db="EMBL/GenBank/DDBJ databases">
        <authorList>
            <person name="Grouzdev D."/>
        </authorList>
    </citation>
    <scope>NUCLEOTIDE SEQUENCE [LARGE SCALE GENOMIC DNA]</scope>
    <source>
        <strain evidence="2 3">9N</strain>
    </source>
</reference>
<feature type="compositionally biased region" description="Basic and acidic residues" evidence="1">
    <location>
        <begin position="16"/>
        <end position="26"/>
    </location>
</feature>
<keyword evidence="3" id="KW-1185">Reference proteome</keyword>
<comment type="caution">
    <text evidence="2">The sequence shown here is derived from an EMBL/GenBank/DDBJ whole genome shotgun (WGS) entry which is preliminary data.</text>
</comment>
<feature type="region of interest" description="Disordered" evidence="1">
    <location>
        <begin position="63"/>
        <end position="82"/>
    </location>
</feature>
<name>A0ABU7XM58_9HYPH</name>
<evidence type="ECO:0000256" key="1">
    <source>
        <dbReference type="SAM" id="MobiDB-lite"/>
    </source>
</evidence>
<sequence length="146" mass="15649">SEGRPERPTRGRRHERGADRGQDRGPGRWRRSAPLPDEFRDPSAVFPADEGVVELEGFVSPREAHMPEFPPAPVNGDAAPVNGEISAETTGAAIVAVETAAPPPETAPPPAPSAPREPTQVVITEADPNRPKKGGWWQRVRTPFGG</sequence>
<organism evidence="2 3">
    <name type="scientific">Methylocystis borbori</name>
    <dbReference type="NCBI Taxonomy" id="3118750"/>
    <lineage>
        <taxon>Bacteria</taxon>
        <taxon>Pseudomonadati</taxon>
        <taxon>Pseudomonadota</taxon>
        <taxon>Alphaproteobacteria</taxon>
        <taxon>Hyphomicrobiales</taxon>
        <taxon>Methylocystaceae</taxon>
        <taxon>Methylocystis</taxon>
    </lineage>
</organism>
<dbReference type="Proteomes" id="UP001350748">
    <property type="component" value="Unassembled WGS sequence"/>
</dbReference>
<evidence type="ECO:0000313" key="2">
    <source>
        <dbReference type="EMBL" id="MEF3368142.1"/>
    </source>
</evidence>
<proteinExistence type="predicted"/>
<protein>
    <submittedName>
        <fullName evidence="2">Ribonuclease E/G</fullName>
    </submittedName>
</protein>
<evidence type="ECO:0000313" key="3">
    <source>
        <dbReference type="Proteomes" id="UP001350748"/>
    </source>
</evidence>
<dbReference type="EMBL" id="JAZHYN010000095">
    <property type="protein sequence ID" value="MEF3368142.1"/>
    <property type="molecule type" value="Genomic_DNA"/>
</dbReference>
<feature type="non-terminal residue" evidence="2">
    <location>
        <position position="1"/>
    </location>
</feature>